<evidence type="ECO:0000313" key="25">
    <source>
        <dbReference type="EnsemblPlants" id="Solyc05g053280.3.1"/>
    </source>
</evidence>
<comment type="pathway">
    <text evidence="4">Protein modification; protein glycosylation.</text>
</comment>
<dbReference type="CDD" id="cd00143">
    <property type="entry name" value="PP2Cc"/>
    <property type="match status" value="1"/>
</dbReference>
<keyword evidence="15" id="KW-0735">Signal-anchor</keyword>
<evidence type="ECO:0000259" key="24">
    <source>
        <dbReference type="PROSITE" id="PS51746"/>
    </source>
</evidence>
<dbReference type="FunCoup" id="A0A3Q7GPC8">
    <property type="interactions" value="1313"/>
</dbReference>
<dbReference type="Proteomes" id="UP000004994">
    <property type="component" value="Chromosome 5"/>
</dbReference>
<evidence type="ECO:0000256" key="14">
    <source>
        <dbReference type="ARBA" id="ARBA00022912"/>
    </source>
</evidence>
<sequence>MKKYLFIRKVGRKRWAGCLLIIGLAMVLVIRYSSVEKSYSIVEKSDSSVEESPKKQSVYGFFNDHPDINEGSKDENAKSSDLYPIELVTFKEKPHLIDVEGLNDLYNMNNFSTEESNALLAWGKMRLLLSRSDGLNGTAQGVKEAAISWKDLVSFIEKSKAQDEKENEDCPYSVTAFNPAMSKDGSSLRIPCGLVEDSSITVIGIPDAKQEGFQIELVGSKLLEETKPPIVLNYKVILPGENLTKDPLITQNSWTNESGWGKVEKCPDHGSTDMIKVDGLVKCNAKIFRYNIEETANMTNTSHPKSSDVSNSSAYGTANYPFLEGNPFTATLWAGIEGFHMTVNGRHETSFAYREKLEPWLVSGVNVIGGVDTISILAKGLPVSNDFNLGYDVEQLKAPLTPKKRLVMLIGVFSTGNNFERRMALRKSWMQYEAVRSGEVAVRFFIGLDKNRQVNFELWKEAQAYGDIQLLPFVDYYSLLTVKTIAICIMGVKILPAKYVMKTDDDAFVRIDEVLSSLKGKDPNGLLYGGISFESTPHRDKENKWYISPEEYPPAFYPPWAHGPGYIISRDIAKFIVQGHQEMELMLFKLEDVAVGIWVEEFRRKGHKVQYVNDERFYNAGCDSGYVLAHYQNPRMNSTAAAKMVVVDAEILCQPNVSVEYIGVSTAAPVVGDEDLDFFDVSATATSSSLTKSREFRSADLVSVDISLSDSGVRCSTNTQTTIIDSARSSNVIPAIRSGSYTDIGPRRSNEDEHIRVDDLSAQLGSLYNWPLPGAFYAVFDGHGGSDAAAYVRTNAMRFFFEDANLPQTSIVDQAFLEELESSHFRAFLIADQALADECSVDAYCGTTAITALVLGRHLVIANAGDCRAVLCRKGVAVQLSQDHRPTCLAERQRVEKLGGIIEYGCLNGDLAITRALGDWYMKLPFGSASPLTAEPEVQQLLLTEDDEFMILGCDGIWDVMSNQDAVNVVRHELRLHNDPQQSARELVNQALCKDTDDNLTAIVVCFTSPDHRTSVPSQRPRFRCCNLSEDARKKLQSLLGSN</sequence>
<keyword evidence="14 22" id="KW-0904">Protein phosphatase</keyword>
<evidence type="ECO:0000256" key="4">
    <source>
        <dbReference type="ARBA" id="ARBA00004922"/>
    </source>
</evidence>
<dbReference type="InterPro" id="IPR015655">
    <property type="entry name" value="PP2C"/>
</dbReference>
<evidence type="ECO:0000256" key="20">
    <source>
        <dbReference type="ARBA" id="ARBA00047761"/>
    </source>
</evidence>
<evidence type="ECO:0000256" key="11">
    <source>
        <dbReference type="ARBA" id="ARBA00022723"/>
    </source>
</evidence>
<dbReference type="UniPathway" id="UPA00378"/>
<evidence type="ECO:0000256" key="22">
    <source>
        <dbReference type="RuleBase" id="RU003465"/>
    </source>
</evidence>
<comment type="catalytic activity">
    <reaction evidence="20">
        <text>O-phospho-L-seryl-[protein] + H2O = L-seryl-[protein] + phosphate</text>
        <dbReference type="Rhea" id="RHEA:20629"/>
        <dbReference type="Rhea" id="RHEA-COMP:9863"/>
        <dbReference type="Rhea" id="RHEA-COMP:11604"/>
        <dbReference type="ChEBI" id="CHEBI:15377"/>
        <dbReference type="ChEBI" id="CHEBI:29999"/>
        <dbReference type="ChEBI" id="CHEBI:43474"/>
        <dbReference type="ChEBI" id="CHEBI:83421"/>
        <dbReference type="EC" id="3.1.3.16"/>
    </reaction>
</comment>
<dbReference type="InterPro" id="IPR000222">
    <property type="entry name" value="PP2C_BS"/>
</dbReference>
<evidence type="ECO:0000256" key="6">
    <source>
        <dbReference type="ARBA" id="ARBA00008661"/>
    </source>
</evidence>
<keyword evidence="11" id="KW-0479">Metal-binding</keyword>
<dbReference type="FunFam" id="3.60.40.10:FF:000004">
    <property type="entry name" value="Probable protein phosphatase 2C 22"/>
    <property type="match status" value="1"/>
</dbReference>
<reference evidence="25" key="2">
    <citation type="submission" date="2019-01" db="UniProtKB">
        <authorList>
            <consortium name="EnsemblPlants"/>
        </authorList>
    </citation>
    <scope>IDENTIFICATION</scope>
    <source>
        <strain evidence="25">cv. Heinz 1706</strain>
    </source>
</reference>
<comment type="subcellular location">
    <subcellularLocation>
        <location evidence="3">Golgi apparatus membrane</location>
        <topology evidence="3">Single-pass type II membrane protein</topology>
    </subcellularLocation>
</comment>
<dbReference type="SUPFAM" id="SSF81606">
    <property type="entry name" value="PP2C-like"/>
    <property type="match status" value="1"/>
</dbReference>
<dbReference type="SMART" id="SM00332">
    <property type="entry name" value="PP2Cc"/>
    <property type="match status" value="1"/>
</dbReference>
<keyword evidence="9" id="KW-0808">Transferase</keyword>
<evidence type="ECO:0000256" key="19">
    <source>
        <dbReference type="ARBA" id="ARBA00023211"/>
    </source>
</evidence>
<dbReference type="InParanoid" id="A0A3Q7GPC8"/>
<evidence type="ECO:0000256" key="3">
    <source>
        <dbReference type="ARBA" id="ARBA00004323"/>
    </source>
</evidence>
<comment type="catalytic activity">
    <reaction evidence="21">
        <text>O-phospho-L-threonyl-[protein] + H2O = L-threonyl-[protein] + phosphate</text>
        <dbReference type="Rhea" id="RHEA:47004"/>
        <dbReference type="Rhea" id="RHEA-COMP:11060"/>
        <dbReference type="Rhea" id="RHEA-COMP:11605"/>
        <dbReference type="ChEBI" id="CHEBI:15377"/>
        <dbReference type="ChEBI" id="CHEBI:30013"/>
        <dbReference type="ChEBI" id="CHEBI:43474"/>
        <dbReference type="ChEBI" id="CHEBI:61977"/>
        <dbReference type="EC" id="3.1.3.16"/>
    </reaction>
</comment>
<comment type="similarity">
    <text evidence="6">Belongs to the glycosyltransferase 31 family.</text>
</comment>
<keyword evidence="18" id="KW-0472">Membrane</keyword>
<dbReference type="InterPro" id="IPR001932">
    <property type="entry name" value="PPM-type_phosphatase-like_dom"/>
</dbReference>
<evidence type="ECO:0000313" key="26">
    <source>
        <dbReference type="Proteomes" id="UP000004994"/>
    </source>
</evidence>
<dbReference type="Gene3D" id="3.90.550.50">
    <property type="match status" value="1"/>
</dbReference>
<evidence type="ECO:0000256" key="17">
    <source>
        <dbReference type="ARBA" id="ARBA00023034"/>
    </source>
</evidence>
<comment type="similarity">
    <text evidence="5 22">Belongs to the PP2C family.</text>
</comment>
<dbReference type="GO" id="GO:0046872">
    <property type="term" value="F:metal ion binding"/>
    <property type="evidence" value="ECO:0007669"/>
    <property type="project" value="UniProtKB-KW"/>
</dbReference>
<evidence type="ECO:0000256" key="16">
    <source>
        <dbReference type="ARBA" id="ARBA00022989"/>
    </source>
</evidence>
<organism evidence="25">
    <name type="scientific">Solanum lycopersicum</name>
    <name type="common">Tomato</name>
    <name type="synonym">Lycopersicon esculentum</name>
    <dbReference type="NCBI Taxonomy" id="4081"/>
    <lineage>
        <taxon>Eukaryota</taxon>
        <taxon>Viridiplantae</taxon>
        <taxon>Streptophyta</taxon>
        <taxon>Embryophyta</taxon>
        <taxon>Tracheophyta</taxon>
        <taxon>Spermatophyta</taxon>
        <taxon>Magnoliopsida</taxon>
        <taxon>eudicotyledons</taxon>
        <taxon>Gunneridae</taxon>
        <taxon>Pentapetalae</taxon>
        <taxon>asterids</taxon>
        <taxon>lamiids</taxon>
        <taxon>Solanales</taxon>
        <taxon>Solanaceae</taxon>
        <taxon>Solanoideae</taxon>
        <taxon>Solaneae</taxon>
        <taxon>Solanum</taxon>
        <taxon>Solanum subgen. Lycopersicon</taxon>
    </lineage>
</organism>
<dbReference type="GO" id="GO:0030246">
    <property type="term" value="F:carbohydrate binding"/>
    <property type="evidence" value="ECO:0007669"/>
    <property type="project" value="InterPro"/>
</dbReference>
<dbReference type="EnsemblPlants" id="Solyc05g053280.3.1">
    <property type="protein sequence ID" value="Solyc05g053280.3.1"/>
    <property type="gene ID" value="Solyc05g053280.3"/>
</dbReference>
<dbReference type="EC" id="3.1.3.16" evidence="7"/>
<dbReference type="Gene3D" id="3.60.40.10">
    <property type="entry name" value="PPM-type phosphatase domain"/>
    <property type="match status" value="1"/>
</dbReference>
<evidence type="ECO:0000256" key="21">
    <source>
        <dbReference type="ARBA" id="ARBA00048336"/>
    </source>
</evidence>
<keyword evidence="13" id="KW-0460">Magnesium</keyword>
<dbReference type="GO" id="GO:0000139">
    <property type="term" value="C:Golgi membrane"/>
    <property type="evidence" value="ECO:0000318"/>
    <property type="project" value="GO_Central"/>
</dbReference>
<evidence type="ECO:0000256" key="10">
    <source>
        <dbReference type="ARBA" id="ARBA00022692"/>
    </source>
</evidence>
<dbReference type="InterPro" id="IPR002659">
    <property type="entry name" value="Glyco_trans_31"/>
</dbReference>
<dbReference type="Pfam" id="PF01762">
    <property type="entry name" value="Galactosyl_T"/>
    <property type="match status" value="1"/>
</dbReference>
<keyword evidence="17" id="KW-0333">Golgi apparatus</keyword>
<dbReference type="GO" id="GO:0008378">
    <property type="term" value="F:galactosyltransferase activity"/>
    <property type="evidence" value="ECO:0000318"/>
    <property type="project" value="GO_Central"/>
</dbReference>
<accession>A0A3Q7GPC8</accession>
<keyword evidence="10" id="KW-0812">Transmembrane</keyword>
<evidence type="ECO:0000256" key="2">
    <source>
        <dbReference type="ARBA" id="ARBA00001946"/>
    </source>
</evidence>
<dbReference type="GO" id="GO:0004722">
    <property type="term" value="F:protein serine/threonine phosphatase activity"/>
    <property type="evidence" value="ECO:0007669"/>
    <property type="project" value="UniProtKB-EC"/>
</dbReference>
<evidence type="ECO:0000256" key="7">
    <source>
        <dbReference type="ARBA" id="ARBA00013081"/>
    </source>
</evidence>
<dbReference type="PROSITE" id="PS01032">
    <property type="entry name" value="PPM_1"/>
    <property type="match status" value="1"/>
</dbReference>
<reference evidence="25" key="1">
    <citation type="journal article" date="2012" name="Nature">
        <title>The tomato genome sequence provides insights into fleshy fruit evolution.</title>
        <authorList>
            <consortium name="Tomato Genome Consortium"/>
        </authorList>
    </citation>
    <scope>NUCLEOTIDE SEQUENCE [LARGE SCALE GENOMIC DNA]</scope>
    <source>
        <strain evidence="25">cv. Heinz 1706</strain>
    </source>
</reference>
<evidence type="ECO:0000256" key="5">
    <source>
        <dbReference type="ARBA" id="ARBA00006702"/>
    </source>
</evidence>
<dbReference type="Pfam" id="PF00481">
    <property type="entry name" value="PP2C"/>
    <property type="match status" value="1"/>
</dbReference>
<evidence type="ECO:0000256" key="13">
    <source>
        <dbReference type="ARBA" id="ARBA00022842"/>
    </source>
</evidence>
<dbReference type="SUPFAM" id="SSF49899">
    <property type="entry name" value="Concanavalin A-like lectins/glucanases"/>
    <property type="match status" value="1"/>
</dbReference>
<evidence type="ECO:0000256" key="1">
    <source>
        <dbReference type="ARBA" id="ARBA00001936"/>
    </source>
</evidence>
<name>A0A3Q7GPC8_SOLLC</name>
<keyword evidence="19" id="KW-0464">Manganese</keyword>
<comment type="cofactor">
    <cofactor evidence="1">
        <name>Mn(2+)</name>
        <dbReference type="ChEBI" id="CHEBI:29035"/>
    </cofactor>
</comment>
<dbReference type="InterPro" id="IPR001079">
    <property type="entry name" value="Galectin_CRD"/>
</dbReference>
<dbReference type="PaxDb" id="4081-Solyc05g053280.2.1"/>
<keyword evidence="16" id="KW-1133">Transmembrane helix</keyword>
<dbReference type="Gene3D" id="2.60.120.200">
    <property type="match status" value="1"/>
</dbReference>
<evidence type="ECO:0000256" key="15">
    <source>
        <dbReference type="ARBA" id="ARBA00022968"/>
    </source>
</evidence>
<dbReference type="SMART" id="SM00331">
    <property type="entry name" value="PP2C_SIG"/>
    <property type="match status" value="1"/>
</dbReference>
<keyword evidence="8" id="KW-0328">Glycosyltransferase</keyword>
<feature type="domain" description="Galectin" evidence="23">
    <location>
        <begin position="186"/>
        <end position="379"/>
    </location>
</feature>
<dbReference type="SMART" id="SM00908">
    <property type="entry name" value="Gal-bind_lectin"/>
    <property type="match status" value="1"/>
</dbReference>
<keyword evidence="12 22" id="KW-0378">Hydrolase</keyword>
<dbReference type="PROSITE" id="PS51746">
    <property type="entry name" value="PPM_2"/>
    <property type="match status" value="1"/>
</dbReference>
<dbReference type="PANTHER" id="PTHR13832:SF620">
    <property type="entry name" value="PROTEIN PHOSPHATASE 2C 13-RELATED"/>
    <property type="match status" value="1"/>
</dbReference>
<evidence type="ECO:0000256" key="9">
    <source>
        <dbReference type="ARBA" id="ARBA00022679"/>
    </source>
</evidence>
<dbReference type="InterPro" id="IPR013320">
    <property type="entry name" value="ConA-like_dom_sf"/>
</dbReference>
<dbReference type="GO" id="GO:0005634">
    <property type="term" value="C:nucleus"/>
    <property type="evidence" value="ECO:0007669"/>
    <property type="project" value="UniProtKB-ARBA"/>
</dbReference>
<dbReference type="InterPro" id="IPR036457">
    <property type="entry name" value="PPM-type-like_dom_sf"/>
</dbReference>
<dbReference type="AlphaFoldDB" id="A0A3Q7GPC8"/>
<comment type="cofactor">
    <cofactor evidence="2">
        <name>Mg(2+)</name>
        <dbReference type="ChEBI" id="CHEBI:18420"/>
    </cofactor>
</comment>
<dbReference type="Pfam" id="PF00337">
    <property type="entry name" value="Gal-bind_lectin"/>
    <property type="match status" value="1"/>
</dbReference>
<evidence type="ECO:0000256" key="18">
    <source>
        <dbReference type="ARBA" id="ARBA00023136"/>
    </source>
</evidence>
<dbReference type="PROSITE" id="PS51304">
    <property type="entry name" value="GALECTIN"/>
    <property type="match status" value="1"/>
</dbReference>
<evidence type="ECO:0000259" key="23">
    <source>
        <dbReference type="PROSITE" id="PS51304"/>
    </source>
</evidence>
<evidence type="ECO:0000256" key="8">
    <source>
        <dbReference type="ARBA" id="ARBA00022676"/>
    </source>
</evidence>
<evidence type="ECO:0000256" key="12">
    <source>
        <dbReference type="ARBA" id="ARBA00022801"/>
    </source>
</evidence>
<dbReference type="GO" id="GO:1901137">
    <property type="term" value="P:carbohydrate derivative biosynthetic process"/>
    <property type="evidence" value="ECO:0007669"/>
    <property type="project" value="UniProtKB-ARBA"/>
</dbReference>
<keyword evidence="26" id="KW-1185">Reference proteome</keyword>
<protein>
    <recommendedName>
        <fullName evidence="7">protein-serine/threonine phosphatase</fullName>
        <ecNumber evidence="7">3.1.3.16</ecNumber>
    </recommendedName>
</protein>
<proteinExistence type="inferred from homology"/>
<dbReference type="PANTHER" id="PTHR13832">
    <property type="entry name" value="PROTEIN PHOSPHATASE 2C"/>
    <property type="match status" value="1"/>
</dbReference>
<feature type="domain" description="PPM-type phosphatase" evidence="24">
    <location>
        <begin position="737"/>
        <end position="1007"/>
    </location>
</feature>
<dbReference type="Gramene" id="Solyc05g053280.3.1">
    <property type="protein sequence ID" value="Solyc05g053280.3.1"/>
    <property type="gene ID" value="Solyc05g053280.3"/>
</dbReference>